<dbReference type="GO" id="GO:0016491">
    <property type="term" value="F:oxidoreductase activity"/>
    <property type="evidence" value="ECO:0007669"/>
    <property type="project" value="UniProtKB-KW"/>
</dbReference>
<dbReference type="eggNOG" id="KOG1200">
    <property type="taxonomic scope" value="Eukaryota"/>
</dbReference>
<dbReference type="PRINTS" id="PR00081">
    <property type="entry name" value="GDHRDH"/>
</dbReference>
<evidence type="ECO:0000256" key="3">
    <source>
        <dbReference type="ARBA" id="ARBA00023002"/>
    </source>
</evidence>
<comment type="caution">
    <text evidence="4">The sequence shown here is derived from an EMBL/GenBank/DDBJ whole genome shotgun (WGS) entry which is preliminary data.</text>
</comment>
<evidence type="ECO:0000313" key="4">
    <source>
        <dbReference type="EMBL" id="EXJ75457.1"/>
    </source>
</evidence>
<dbReference type="PANTHER" id="PTHR24321:SF8">
    <property type="entry name" value="ESTRADIOL 17-BETA-DEHYDROGENASE 8-RELATED"/>
    <property type="match status" value="1"/>
</dbReference>
<dbReference type="EMBL" id="AMGX01000002">
    <property type="protein sequence ID" value="EXJ75457.1"/>
    <property type="molecule type" value="Genomic_DNA"/>
</dbReference>
<dbReference type="Pfam" id="PF13561">
    <property type="entry name" value="adh_short_C2"/>
    <property type="match status" value="1"/>
</dbReference>
<dbReference type="InterPro" id="IPR020904">
    <property type="entry name" value="Sc_DH/Rdtase_CS"/>
</dbReference>
<protein>
    <recommendedName>
        <fullName evidence="6">3-oxoacyl-[acyl-carrier protein] reductase</fullName>
    </recommendedName>
</protein>
<evidence type="ECO:0008006" key="6">
    <source>
        <dbReference type="Google" id="ProtNLM"/>
    </source>
</evidence>
<dbReference type="RefSeq" id="XP_007740959.1">
    <property type="nucleotide sequence ID" value="XM_007742769.1"/>
</dbReference>
<dbReference type="InterPro" id="IPR036291">
    <property type="entry name" value="NAD(P)-bd_dom_sf"/>
</dbReference>
<dbReference type="SUPFAM" id="SSF51735">
    <property type="entry name" value="NAD(P)-binding Rossmann-fold domains"/>
    <property type="match status" value="1"/>
</dbReference>
<comment type="similarity">
    <text evidence="1">Belongs to the short-chain dehydrogenases/reductases (SDR) family.</text>
</comment>
<dbReference type="Gene3D" id="3.40.50.720">
    <property type="entry name" value="NAD(P)-binding Rossmann-like Domain"/>
    <property type="match status" value="1"/>
</dbReference>
<dbReference type="AlphaFoldDB" id="W9X4N1"/>
<sequence length="154" mass="16309">MMRLRSTANLTDQDWNAVMNVNARGVFYALRGQLSNIKDGGSIVNVASVAAMLGLSGCPAYVASKHAVAGLTKNTANDYGCRNIRVTAVAPGMTEIAMLSSVEESFEGDMAFAAQALKRKGKPEEIAHVIVSLLSDETSFVIGALWPVDSGWTA</sequence>
<evidence type="ECO:0000256" key="2">
    <source>
        <dbReference type="ARBA" id="ARBA00022857"/>
    </source>
</evidence>
<evidence type="ECO:0000256" key="1">
    <source>
        <dbReference type="ARBA" id="ARBA00006484"/>
    </source>
</evidence>
<dbReference type="HOGENOM" id="CLU_010194_1_0_1"/>
<dbReference type="CDD" id="cd05233">
    <property type="entry name" value="SDR_c"/>
    <property type="match status" value="1"/>
</dbReference>
<dbReference type="InterPro" id="IPR002347">
    <property type="entry name" value="SDR_fam"/>
</dbReference>
<organism evidence="4 5">
    <name type="scientific">Cladophialophora psammophila CBS 110553</name>
    <dbReference type="NCBI Taxonomy" id="1182543"/>
    <lineage>
        <taxon>Eukaryota</taxon>
        <taxon>Fungi</taxon>
        <taxon>Dikarya</taxon>
        <taxon>Ascomycota</taxon>
        <taxon>Pezizomycotina</taxon>
        <taxon>Eurotiomycetes</taxon>
        <taxon>Chaetothyriomycetidae</taxon>
        <taxon>Chaetothyriales</taxon>
        <taxon>Herpotrichiellaceae</taxon>
        <taxon>Cladophialophora</taxon>
    </lineage>
</organism>
<dbReference type="PROSITE" id="PS00061">
    <property type="entry name" value="ADH_SHORT"/>
    <property type="match status" value="1"/>
</dbReference>
<evidence type="ECO:0000313" key="5">
    <source>
        <dbReference type="Proteomes" id="UP000019471"/>
    </source>
</evidence>
<keyword evidence="2" id="KW-0521">NADP</keyword>
<keyword evidence="3" id="KW-0560">Oxidoreductase</keyword>
<dbReference type="PANTHER" id="PTHR24321">
    <property type="entry name" value="DEHYDROGENASES, SHORT CHAIN"/>
    <property type="match status" value="1"/>
</dbReference>
<dbReference type="OrthoDB" id="1669814at2759"/>
<dbReference type="GeneID" id="19186886"/>
<name>W9X4N1_9EURO</name>
<proteinExistence type="inferred from homology"/>
<dbReference type="PRINTS" id="PR00080">
    <property type="entry name" value="SDRFAMILY"/>
</dbReference>
<accession>W9X4N1</accession>
<dbReference type="STRING" id="1182543.W9X4N1"/>
<reference evidence="4 5" key="1">
    <citation type="submission" date="2013-03" db="EMBL/GenBank/DDBJ databases">
        <title>The Genome Sequence of Cladophialophora psammophila CBS 110553.</title>
        <authorList>
            <consortium name="The Broad Institute Genomics Platform"/>
            <person name="Cuomo C."/>
            <person name="de Hoog S."/>
            <person name="Gorbushina A."/>
            <person name="Walker B."/>
            <person name="Young S.K."/>
            <person name="Zeng Q."/>
            <person name="Gargeya S."/>
            <person name="Fitzgerald M."/>
            <person name="Haas B."/>
            <person name="Abouelleil A."/>
            <person name="Allen A.W."/>
            <person name="Alvarado L."/>
            <person name="Arachchi H.M."/>
            <person name="Berlin A.M."/>
            <person name="Chapman S.B."/>
            <person name="Gainer-Dewar J."/>
            <person name="Goldberg J."/>
            <person name="Griggs A."/>
            <person name="Gujja S."/>
            <person name="Hansen M."/>
            <person name="Howarth C."/>
            <person name="Imamovic A."/>
            <person name="Ireland A."/>
            <person name="Larimer J."/>
            <person name="McCowan C."/>
            <person name="Murphy C."/>
            <person name="Pearson M."/>
            <person name="Poon T.W."/>
            <person name="Priest M."/>
            <person name="Roberts A."/>
            <person name="Saif S."/>
            <person name="Shea T."/>
            <person name="Sisk P."/>
            <person name="Sykes S."/>
            <person name="Wortman J."/>
            <person name="Nusbaum C."/>
            <person name="Birren B."/>
        </authorList>
    </citation>
    <scope>NUCLEOTIDE SEQUENCE [LARGE SCALE GENOMIC DNA]</scope>
    <source>
        <strain evidence="4 5">CBS 110553</strain>
    </source>
</reference>
<keyword evidence="5" id="KW-1185">Reference proteome</keyword>
<dbReference type="Proteomes" id="UP000019471">
    <property type="component" value="Unassembled WGS sequence"/>
</dbReference>
<gene>
    <name evidence="4" type="ORF">A1O5_02153</name>
</gene>